<dbReference type="EMBL" id="JAMKFB020000024">
    <property type="protein sequence ID" value="KAL0156755.1"/>
    <property type="molecule type" value="Genomic_DNA"/>
</dbReference>
<gene>
    <name evidence="7" type="ORF">M9458_048001</name>
</gene>
<feature type="domain" description="G-protein coupled receptors family 2 profile 2" evidence="6">
    <location>
        <begin position="1"/>
        <end position="51"/>
    </location>
</feature>
<dbReference type="InterPro" id="IPR050332">
    <property type="entry name" value="GPCR_2"/>
</dbReference>
<accession>A0ABD0N3N4</accession>
<dbReference type="InterPro" id="IPR017981">
    <property type="entry name" value="GPCR_2-like_7TM"/>
</dbReference>
<dbReference type="GO" id="GO:0016020">
    <property type="term" value="C:membrane"/>
    <property type="evidence" value="ECO:0007669"/>
    <property type="project" value="UniProtKB-SubCell"/>
</dbReference>
<dbReference type="PRINTS" id="PR00249">
    <property type="entry name" value="GPCRSECRETIN"/>
</dbReference>
<dbReference type="PROSITE" id="PS50261">
    <property type="entry name" value="G_PROTEIN_RECEP_F2_4"/>
    <property type="match status" value="1"/>
</dbReference>
<dbReference type="Gene3D" id="1.20.1070.10">
    <property type="entry name" value="Rhodopsin 7-helix transmembrane proteins"/>
    <property type="match status" value="1"/>
</dbReference>
<proteinExistence type="predicted"/>
<evidence type="ECO:0000313" key="7">
    <source>
        <dbReference type="EMBL" id="KAL0156755.1"/>
    </source>
</evidence>
<evidence type="ECO:0000313" key="8">
    <source>
        <dbReference type="Proteomes" id="UP001529510"/>
    </source>
</evidence>
<protein>
    <recommendedName>
        <fullName evidence="6">G-protein coupled receptors family 2 profile 2 domain-containing protein</fullName>
    </recommendedName>
</protein>
<dbReference type="PANTHER" id="PTHR45620:SF24">
    <property type="entry name" value="VASOACTIVE INTESTINAL POLYPEPTIDE RECEPTOR 1"/>
    <property type="match status" value="1"/>
</dbReference>
<keyword evidence="4 5" id="KW-0472">Membrane</keyword>
<evidence type="ECO:0000256" key="2">
    <source>
        <dbReference type="ARBA" id="ARBA00022692"/>
    </source>
</evidence>
<reference evidence="7 8" key="1">
    <citation type="submission" date="2024-05" db="EMBL/GenBank/DDBJ databases">
        <title>Genome sequencing and assembly of Indian major carp, Cirrhinus mrigala (Hamilton, 1822).</title>
        <authorList>
            <person name="Mohindra V."/>
            <person name="Chowdhury L.M."/>
            <person name="Lal K."/>
            <person name="Jena J.K."/>
        </authorList>
    </citation>
    <scope>NUCLEOTIDE SEQUENCE [LARGE SCALE GENOMIC DNA]</scope>
    <source>
        <strain evidence="7">CM1030</strain>
        <tissue evidence="7">Blood</tissue>
    </source>
</reference>
<dbReference type="Proteomes" id="UP001529510">
    <property type="component" value="Unassembled WGS sequence"/>
</dbReference>
<evidence type="ECO:0000256" key="5">
    <source>
        <dbReference type="SAM" id="Phobius"/>
    </source>
</evidence>
<keyword evidence="3 5" id="KW-1133">Transmembrane helix</keyword>
<comment type="subcellular location">
    <subcellularLocation>
        <location evidence="1">Membrane</location>
        <topology evidence="1">Multi-pass membrane protein</topology>
    </subcellularLocation>
</comment>
<evidence type="ECO:0000259" key="6">
    <source>
        <dbReference type="PROSITE" id="PS50261"/>
    </source>
</evidence>
<dbReference type="PANTHER" id="PTHR45620">
    <property type="entry name" value="PDF RECEPTOR-LIKE PROTEIN-RELATED"/>
    <property type="match status" value="1"/>
</dbReference>
<feature type="non-terminal residue" evidence="7">
    <location>
        <position position="1"/>
    </location>
</feature>
<comment type="caution">
    <text evidence="7">The sequence shown here is derived from an EMBL/GenBank/DDBJ whole genome shotgun (WGS) entry which is preliminary data.</text>
</comment>
<feature type="transmembrane region" description="Helical" evidence="5">
    <location>
        <begin position="18"/>
        <end position="37"/>
    </location>
</feature>
<evidence type="ECO:0000256" key="4">
    <source>
        <dbReference type="ARBA" id="ARBA00023136"/>
    </source>
</evidence>
<dbReference type="Pfam" id="PF00002">
    <property type="entry name" value="7tm_2"/>
    <property type="match status" value="1"/>
</dbReference>
<evidence type="ECO:0000256" key="3">
    <source>
        <dbReference type="ARBA" id="ARBA00022989"/>
    </source>
</evidence>
<keyword evidence="8" id="KW-1185">Reference proteome</keyword>
<feature type="non-terminal residue" evidence="7">
    <location>
        <position position="51"/>
    </location>
</feature>
<keyword evidence="2 5" id="KW-0812">Transmembrane</keyword>
<evidence type="ECO:0000256" key="1">
    <source>
        <dbReference type="ARBA" id="ARBA00004141"/>
    </source>
</evidence>
<sequence length="51" mass="6176">VGCKAVIVFFQYCIMASFFWLLVEGLYLHALLAVSFFSERKYFWWYILIGW</sequence>
<dbReference type="InterPro" id="IPR000832">
    <property type="entry name" value="GPCR_2_secretin-like"/>
</dbReference>
<dbReference type="AlphaFoldDB" id="A0ABD0N3N4"/>
<name>A0ABD0N3N4_CIRMR</name>
<organism evidence="7 8">
    <name type="scientific">Cirrhinus mrigala</name>
    <name type="common">Mrigala</name>
    <dbReference type="NCBI Taxonomy" id="683832"/>
    <lineage>
        <taxon>Eukaryota</taxon>
        <taxon>Metazoa</taxon>
        <taxon>Chordata</taxon>
        <taxon>Craniata</taxon>
        <taxon>Vertebrata</taxon>
        <taxon>Euteleostomi</taxon>
        <taxon>Actinopterygii</taxon>
        <taxon>Neopterygii</taxon>
        <taxon>Teleostei</taxon>
        <taxon>Ostariophysi</taxon>
        <taxon>Cypriniformes</taxon>
        <taxon>Cyprinidae</taxon>
        <taxon>Labeoninae</taxon>
        <taxon>Labeonini</taxon>
        <taxon>Cirrhinus</taxon>
    </lineage>
</organism>